<evidence type="ECO:0000256" key="2">
    <source>
        <dbReference type="ARBA" id="ARBA00022679"/>
    </source>
</evidence>
<dbReference type="HAMAP" id="MF_01553">
    <property type="entry name" value="RNApol_bact_RpoY"/>
    <property type="match status" value="1"/>
</dbReference>
<comment type="similarity">
    <text evidence="5">Belongs to the RNA polymerase subunit epsilon family.</text>
</comment>
<dbReference type="RefSeq" id="WP_092493095.1">
    <property type="nucleotide sequence ID" value="NZ_FNKD01000002.1"/>
</dbReference>
<sequence>MIFKVFYQELPGEVPVRERTQSLYVEADSEKEVRNKLYDRKYNINIEFIHPLDEAHLNYEKQSEHFNLETV</sequence>
<evidence type="ECO:0000256" key="1">
    <source>
        <dbReference type="ARBA" id="ARBA00022478"/>
    </source>
</evidence>
<gene>
    <name evidence="5" type="primary">rpoY</name>
    <name evidence="6" type="ORF">SAMN05216231_2290</name>
</gene>
<dbReference type="EC" id="2.7.7.6" evidence="5"/>
<dbReference type="GO" id="GO:0003677">
    <property type="term" value="F:DNA binding"/>
    <property type="evidence" value="ECO:0007669"/>
    <property type="project" value="UniProtKB-UniRule"/>
</dbReference>
<evidence type="ECO:0000313" key="7">
    <source>
        <dbReference type="Proteomes" id="UP000199444"/>
    </source>
</evidence>
<dbReference type="STRING" id="553311.SAMN05216231_2290"/>
<dbReference type="NCBIfam" id="NF010188">
    <property type="entry name" value="PRK13667.1"/>
    <property type="match status" value="1"/>
</dbReference>
<dbReference type="AlphaFoldDB" id="A0A1H1CKB7"/>
<evidence type="ECO:0000256" key="4">
    <source>
        <dbReference type="ARBA" id="ARBA00023163"/>
    </source>
</evidence>
<accession>A0A1H1CKB7</accession>
<evidence type="ECO:0000256" key="5">
    <source>
        <dbReference type="HAMAP-Rule" id="MF_01553"/>
    </source>
</evidence>
<name>A0A1H1CKB7_9BACI</name>
<keyword evidence="2 5" id="KW-0808">Transferase</keyword>
<dbReference type="InterPro" id="IPR009907">
    <property type="entry name" value="RpoY"/>
</dbReference>
<keyword evidence="3 5" id="KW-0548">Nucleotidyltransferase</keyword>
<dbReference type="GO" id="GO:0006351">
    <property type="term" value="P:DNA-templated transcription"/>
    <property type="evidence" value="ECO:0007669"/>
    <property type="project" value="UniProtKB-UniRule"/>
</dbReference>
<organism evidence="6 7">
    <name type="scientific">Virgibacillus salinus</name>
    <dbReference type="NCBI Taxonomy" id="553311"/>
    <lineage>
        <taxon>Bacteria</taxon>
        <taxon>Bacillati</taxon>
        <taxon>Bacillota</taxon>
        <taxon>Bacilli</taxon>
        <taxon>Bacillales</taxon>
        <taxon>Bacillaceae</taxon>
        <taxon>Virgibacillus</taxon>
    </lineage>
</organism>
<dbReference type="EMBL" id="FNKD01000002">
    <property type="protein sequence ID" value="SDQ64603.1"/>
    <property type="molecule type" value="Genomic_DNA"/>
</dbReference>
<keyword evidence="7" id="KW-1185">Reference proteome</keyword>
<dbReference type="Proteomes" id="UP000199444">
    <property type="component" value="Unassembled WGS sequence"/>
</dbReference>
<comment type="subunit">
    <text evidence="5">RNAP is composed of a core of 2 alpha, a beta and a beta' subunit. The core is associated with a delta subunit, and at least one of epsilon or omega. When a sigma factor is associated with the core the holoenzyme is formed, which can initiate transcription.</text>
</comment>
<keyword evidence="1 5" id="KW-0240">DNA-directed RNA polymerase</keyword>
<dbReference type="GO" id="GO:0000428">
    <property type="term" value="C:DNA-directed RNA polymerase complex"/>
    <property type="evidence" value="ECO:0007669"/>
    <property type="project" value="UniProtKB-KW"/>
</dbReference>
<comment type="function">
    <text evidence="5">A non-essential component of RNA polymerase (RNAP).</text>
</comment>
<proteinExistence type="inferred from homology"/>
<protein>
    <recommendedName>
        <fullName evidence="5">DNA-directed RNA polymerase subunit epsilon</fullName>
        <shortName evidence="5">RNAP epsilon subunit</shortName>
        <ecNumber evidence="5">2.7.7.6</ecNumber>
    </recommendedName>
    <alternativeName>
        <fullName evidence="5">RNA polymerase epsilon subunit</fullName>
    </alternativeName>
    <alternativeName>
        <fullName evidence="5">Transcriptase subunit epsilon</fullName>
    </alternativeName>
</protein>
<evidence type="ECO:0000313" key="6">
    <source>
        <dbReference type="EMBL" id="SDQ64603.1"/>
    </source>
</evidence>
<keyword evidence="4 5" id="KW-0804">Transcription</keyword>
<dbReference type="Pfam" id="PF07288">
    <property type="entry name" value="RpoY"/>
    <property type="match status" value="1"/>
</dbReference>
<comment type="catalytic activity">
    <reaction evidence="5">
        <text>RNA(n) + a ribonucleoside 5'-triphosphate = RNA(n+1) + diphosphate</text>
        <dbReference type="Rhea" id="RHEA:21248"/>
        <dbReference type="Rhea" id="RHEA-COMP:14527"/>
        <dbReference type="Rhea" id="RHEA-COMP:17342"/>
        <dbReference type="ChEBI" id="CHEBI:33019"/>
        <dbReference type="ChEBI" id="CHEBI:61557"/>
        <dbReference type="ChEBI" id="CHEBI:140395"/>
        <dbReference type="EC" id="2.7.7.6"/>
    </reaction>
</comment>
<reference evidence="6 7" key="1">
    <citation type="submission" date="2016-10" db="EMBL/GenBank/DDBJ databases">
        <authorList>
            <person name="de Groot N.N."/>
        </authorList>
    </citation>
    <scope>NUCLEOTIDE SEQUENCE [LARGE SCALE GENOMIC DNA]</scope>
    <source>
        <strain evidence="6 7">CGMCC 1.10449</strain>
    </source>
</reference>
<evidence type="ECO:0000256" key="3">
    <source>
        <dbReference type="ARBA" id="ARBA00022695"/>
    </source>
</evidence>
<dbReference type="Gene3D" id="3.10.20.730">
    <property type="entry name" value="RNAP, epsilon subunit-like"/>
    <property type="match status" value="1"/>
</dbReference>
<dbReference type="GO" id="GO:0003899">
    <property type="term" value="F:DNA-directed RNA polymerase activity"/>
    <property type="evidence" value="ECO:0007669"/>
    <property type="project" value="UniProtKB-UniRule"/>
</dbReference>